<dbReference type="Gene3D" id="2.60.40.10">
    <property type="entry name" value="Immunoglobulins"/>
    <property type="match status" value="2"/>
</dbReference>
<dbReference type="PANTHER" id="PTHR19433:SF111">
    <property type="entry name" value="T CELL RECEPTOR ALPHA VARIABLE 4"/>
    <property type="match status" value="1"/>
</dbReference>
<dbReference type="PANTHER" id="PTHR19433">
    <property type="entry name" value="T-CELL RECEPTOR ALPHA CHAIN V REGION-RELATED"/>
    <property type="match status" value="1"/>
</dbReference>
<dbReference type="SMART" id="SM00409">
    <property type="entry name" value="IG"/>
    <property type="match status" value="1"/>
</dbReference>
<protein>
    <submittedName>
        <fullName evidence="11">Uncharacterized protein LOC116696559</fullName>
    </submittedName>
</protein>
<evidence type="ECO:0000256" key="7">
    <source>
        <dbReference type="ARBA" id="ARBA00023180"/>
    </source>
</evidence>
<keyword evidence="8" id="KW-0812">Transmembrane</keyword>
<dbReference type="GO" id="GO:0005886">
    <property type="term" value="C:plasma membrane"/>
    <property type="evidence" value="ECO:0007669"/>
    <property type="project" value="UniProtKB-SubCell"/>
</dbReference>
<keyword evidence="6" id="KW-1015">Disulfide bond</keyword>
<proteinExistence type="predicted"/>
<organism evidence="11 12">
    <name type="scientific">Xyrichtys novacula</name>
    <name type="common">Pearly razorfish</name>
    <name type="synonym">Hemipteronotus novacula</name>
    <dbReference type="NCBI Taxonomy" id="13765"/>
    <lineage>
        <taxon>Eukaryota</taxon>
        <taxon>Metazoa</taxon>
        <taxon>Chordata</taxon>
        <taxon>Craniata</taxon>
        <taxon>Vertebrata</taxon>
        <taxon>Euteleostomi</taxon>
        <taxon>Actinopterygii</taxon>
        <taxon>Neopterygii</taxon>
        <taxon>Teleostei</taxon>
        <taxon>Neoteleostei</taxon>
        <taxon>Acanthomorphata</taxon>
        <taxon>Eupercaria</taxon>
        <taxon>Labriformes</taxon>
        <taxon>Labridae</taxon>
        <taxon>Xyrichtys</taxon>
    </lineage>
</organism>
<evidence type="ECO:0000256" key="3">
    <source>
        <dbReference type="ARBA" id="ARBA00022729"/>
    </source>
</evidence>
<evidence type="ECO:0000256" key="5">
    <source>
        <dbReference type="ARBA" id="ARBA00023136"/>
    </source>
</evidence>
<evidence type="ECO:0000256" key="2">
    <source>
        <dbReference type="ARBA" id="ARBA00022475"/>
    </source>
</evidence>
<feature type="domain" description="Ig-like" evidence="10">
    <location>
        <begin position="14"/>
        <end position="110"/>
    </location>
</feature>
<evidence type="ECO:0000256" key="9">
    <source>
        <dbReference type="SAM" id="SignalP"/>
    </source>
</evidence>
<dbReference type="EMBL" id="OY660869">
    <property type="protein sequence ID" value="CAJ1059008.1"/>
    <property type="molecule type" value="Genomic_DNA"/>
</dbReference>
<gene>
    <name evidence="11" type="ORF">XNOV1_A018171</name>
</gene>
<evidence type="ECO:0000256" key="6">
    <source>
        <dbReference type="ARBA" id="ARBA00023157"/>
    </source>
</evidence>
<evidence type="ECO:0000256" key="4">
    <source>
        <dbReference type="ARBA" id="ARBA00022859"/>
    </source>
</evidence>
<evidence type="ECO:0000259" key="10">
    <source>
        <dbReference type="PROSITE" id="PS50835"/>
    </source>
</evidence>
<feature type="signal peptide" evidence="9">
    <location>
        <begin position="1"/>
        <end position="17"/>
    </location>
</feature>
<evidence type="ECO:0000256" key="8">
    <source>
        <dbReference type="SAM" id="Phobius"/>
    </source>
</evidence>
<comment type="subcellular location">
    <subcellularLocation>
        <location evidence="1">Cell membrane</location>
    </subcellularLocation>
</comment>
<name>A0AAV1FD46_XYRNO</name>
<dbReference type="AlphaFoldDB" id="A0AAV1FD46"/>
<dbReference type="InterPro" id="IPR052051">
    <property type="entry name" value="TCR_complex_component"/>
</dbReference>
<dbReference type="Pfam" id="PF07686">
    <property type="entry name" value="V-set"/>
    <property type="match status" value="1"/>
</dbReference>
<keyword evidence="2" id="KW-1003">Cell membrane</keyword>
<dbReference type="CDD" id="cd00099">
    <property type="entry name" value="IgV"/>
    <property type="match status" value="1"/>
</dbReference>
<dbReference type="GO" id="GO:0002376">
    <property type="term" value="P:immune system process"/>
    <property type="evidence" value="ECO:0007669"/>
    <property type="project" value="UniProtKB-KW"/>
</dbReference>
<keyword evidence="4" id="KW-0391">Immunity</keyword>
<dbReference type="Proteomes" id="UP001178508">
    <property type="component" value="Chromosome 6"/>
</dbReference>
<feature type="chain" id="PRO_5043953881" evidence="9">
    <location>
        <begin position="18"/>
        <end position="332"/>
    </location>
</feature>
<dbReference type="InterPro" id="IPR013783">
    <property type="entry name" value="Ig-like_fold"/>
</dbReference>
<feature type="transmembrane region" description="Helical" evidence="8">
    <location>
        <begin position="257"/>
        <end position="279"/>
    </location>
</feature>
<evidence type="ECO:0000313" key="12">
    <source>
        <dbReference type="Proteomes" id="UP001178508"/>
    </source>
</evidence>
<evidence type="ECO:0000256" key="1">
    <source>
        <dbReference type="ARBA" id="ARBA00004236"/>
    </source>
</evidence>
<sequence length="332" mass="36673">MFSFLAVSLFLLHPGSALISETKVQLGEPGTLTCLLPNLEYSNIRIKWYKQSLGDTLVLITTLMKATASPTFEKGFSSSRFHANYTSTMSTLTILKTVPEDEAVYHCAITTWTEDHWSGVYLTFEGNSQRTSNFTVVQWPTVSHQEHLRNSMSLQCSLLPDPKKTLCPSEHSVRLFGVRSNPNIIYTDENKQDECDKMSDVLSAPKSCIYRFSEDVGSSDTGTYYCAVATCGEILSGNGTNQDIKGPTSSPFILKEVTLTLLLLCGVSVICVVIMVLLLCGINKGKCDYCSDKAAVSLQENAENYSQQRDGDTWIYSTVIFTMKKTSGGGMR</sequence>
<keyword evidence="12" id="KW-1185">Reference proteome</keyword>
<dbReference type="InterPro" id="IPR036179">
    <property type="entry name" value="Ig-like_dom_sf"/>
</dbReference>
<evidence type="ECO:0000313" key="11">
    <source>
        <dbReference type="EMBL" id="CAJ1059008.1"/>
    </source>
</evidence>
<dbReference type="PROSITE" id="PS50835">
    <property type="entry name" value="IG_LIKE"/>
    <property type="match status" value="1"/>
</dbReference>
<keyword evidence="7" id="KW-0325">Glycoprotein</keyword>
<dbReference type="InterPro" id="IPR007110">
    <property type="entry name" value="Ig-like_dom"/>
</dbReference>
<keyword evidence="5 8" id="KW-0472">Membrane</keyword>
<dbReference type="InterPro" id="IPR013106">
    <property type="entry name" value="Ig_V-set"/>
</dbReference>
<accession>A0AAV1FD46</accession>
<keyword evidence="3 9" id="KW-0732">Signal</keyword>
<dbReference type="GO" id="GO:0009617">
    <property type="term" value="P:response to bacterium"/>
    <property type="evidence" value="ECO:0007669"/>
    <property type="project" value="TreeGrafter"/>
</dbReference>
<reference evidence="11" key="1">
    <citation type="submission" date="2023-08" db="EMBL/GenBank/DDBJ databases">
        <authorList>
            <person name="Alioto T."/>
            <person name="Alioto T."/>
            <person name="Gomez Garrido J."/>
        </authorList>
    </citation>
    <scope>NUCLEOTIDE SEQUENCE</scope>
</reference>
<keyword evidence="8" id="KW-1133">Transmembrane helix</keyword>
<dbReference type="SUPFAM" id="SSF48726">
    <property type="entry name" value="Immunoglobulin"/>
    <property type="match status" value="1"/>
</dbReference>
<dbReference type="InterPro" id="IPR003599">
    <property type="entry name" value="Ig_sub"/>
</dbReference>